<proteinExistence type="predicted"/>
<dbReference type="AlphaFoldDB" id="A0A132MI81"/>
<name>A0A132MI81_9ACTN</name>
<sequence length="65" mass="7013">MIPMPNAKNEEADMTSAGTADVFAAYQRSVASMFGCHGRGRCSCTDGRGCDTEAWAYLLLEYVGQ</sequence>
<evidence type="ECO:0000313" key="3">
    <source>
        <dbReference type="Proteomes" id="UP000070598"/>
    </source>
</evidence>
<dbReference type="EMBL" id="JYIJ01000019">
    <property type="protein sequence ID" value="KWW97465.1"/>
    <property type="molecule type" value="Genomic_DNA"/>
</dbReference>
<dbReference type="EMBL" id="JYIK01000590">
    <property type="protein sequence ID" value="KWX10191.1"/>
    <property type="molecule type" value="Genomic_DNA"/>
</dbReference>
<organism evidence="1 4">
    <name type="scientific">Carbonactinospora thermoautotrophica</name>
    <dbReference type="NCBI Taxonomy" id="1469144"/>
    <lineage>
        <taxon>Bacteria</taxon>
        <taxon>Bacillati</taxon>
        <taxon>Actinomycetota</taxon>
        <taxon>Actinomycetes</taxon>
        <taxon>Kitasatosporales</taxon>
        <taxon>Carbonactinosporaceae</taxon>
        <taxon>Carbonactinospora</taxon>
    </lineage>
</organism>
<comment type="caution">
    <text evidence="1">The sequence shown here is derived from an EMBL/GenBank/DDBJ whole genome shotgun (WGS) entry which is preliminary data.</text>
</comment>
<dbReference type="Proteomes" id="UP000070659">
    <property type="component" value="Unassembled WGS sequence"/>
</dbReference>
<accession>A0A132MI81</accession>
<evidence type="ECO:0000313" key="4">
    <source>
        <dbReference type="Proteomes" id="UP000070659"/>
    </source>
</evidence>
<evidence type="ECO:0000313" key="1">
    <source>
        <dbReference type="EMBL" id="KWW97465.1"/>
    </source>
</evidence>
<evidence type="ECO:0000313" key="2">
    <source>
        <dbReference type="EMBL" id="KWX10191.1"/>
    </source>
</evidence>
<reference evidence="1 4" key="1">
    <citation type="submission" date="2015-02" db="EMBL/GenBank/DDBJ databases">
        <title>Physiological reanalysis, assessment of diazotrophy, and genome sequences of multiple isolates of Streptomyces thermoautotrophicus.</title>
        <authorList>
            <person name="MacKellar D.C."/>
            <person name="Lieber L."/>
            <person name="Norman J."/>
            <person name="Bolger A."/>
            <person name="Tobin C."/>
            <person name="Murray J.W."/>
            <person name="Prell J."/>
        </authorList>
    </citation>
    <scope>NUCLEOTIDE SEQUENCE [LARGE SCALE GENOMIC DNA]</scope>
    <source>
        <strain evidence="1 4">UBT1</strain>
    </source>
</reference>
<gene>
    <name evidence="1" type="ORF">TH66_17660</name>
    <name evidence="2" type="ORF">TR74_05130</name>
</gene>
<dbReference type="PATRIC" id="fig|1469144.8.peg.76"/>
<dbReference type="RefSeq" id="WP_067071134.1">
    <property type="nucleotide sequence ID" value="NZ_JYIJ01000019.1"/>
</dbReference>
<reference evidence="3" key="2">
    <citation type="submission" date="2015-02" db="EMBL/GenBank/DDBJ databases">
        <title>Physiological reanalysis, assessment of diazotrophy, and genome sequences of multiple isolates of Streptomyces thermoautotrophicus.</title>
        <authorList>
            <person name="MacKellar D.C."/>
            <person name="Lieber L."/>
            <person name="Norman J."/>
            <person name="Bolger A."/>
            <person name="Tobin C."/>
            <person name="Murray J.W."/>
            <person name="Friesen M."/>
            <person name="Prell J."/>
        </authorList>
    </citation>
    <scope>NUCLEOTIDE SEQUENCE [LARGE SCALE GENOMIC DNA]</scope>
    <source>
        <strain evidence="3">UBT1</strain>
    </source>
</reference>
<dbReference type="Proteomes" id="UP000070598">
    <property type="component" value="Unassembled WGS sequence"/>
</dbReference>
<protein>
    <submittedName>
        <fullName evidence="1">Uncharacterized protein</fullName>
    </submittedName>
</protein>